<keyword evidence="4" id="KW-0804">Transcription</keyword>
<proteinExistence type="predicted"/>
<dbReference type="GO" id="GO:0035267">
    <property type="term" value="C:NuA4 histone acetyltransferase complex"/>
    <property type="evidence" value="ECO:0007669"/>
    <property type="project" value="TreeGrafter"/>
</dbReference>
<evidence type="ECO:0000259" key="8">
    <source>
        <dbReference type="Pfam" id="PF22732"/>
    </source>
</evidence>
<name>A0AA89BXK7_PINIB</name>
<feature type="compositionally biased region" description="Polar residues" evidence="6">
    <location>
        <begin position="310"/>
        <end position="319"/>
    </location>
</feature>
<feature type="domain" description="MSL3 chromodomain-like" evidence="8">
    <location>
        <begin position="10"/>
        <end position="86"/>
    </location>
</feature>
<dbReference type="SUPFAM" id="SSF54160">
    <property type="entry name" value="Chromo domain-like"/>
    <property type="match status" value="1"/>
</dbReference>
<dbReference type="InterPro" id="IPR026541">
    <property type="entry name" value="MRG_dom"/>
</dbReference>
<evidence type="ECO:0000256" key="4">
    <source>
        <dbReference type="ARBA" id="ARBA00023163"/>
    </source>
</evidence>
<dbReference type="PANTHER" id="PTHR10880">
    <property type="entry name" value="MORTALITY FACTOR 4-LIKE PROTEIN"/>
    <property type="match status" value="1"/>
</dbReference>
<dbReference type="Gene3D" id="2.30.30.140">
    <property type="match status" value="1"/>
</dbReference>
<evidence type="ECO:0000256" key="5">
    <source>
        <dbReference type="ARBA" id="ARBA00023242"/>
    </source>
</evidence>
<dbReference type="GO" id="GO:0005634">
    <property type="term" value="C:nucleus"/>
    <property type="evidence" value="ECO:0007669"/>
    <property type="project" value="UniProtKB-SubCell"/>
</dbReference>
<evidence type="ECO:0000256" key="2">
    <source>
        <dbReference type="ARBA" id="ARBA00022853"/>
    </source>
</evidence>
<dbReference type="GO" id="GO:0006355">
    <property type="term" value="P:regulation of DNA-templated transcription"/>
    <property type="evidence" value="ECO:0007669"/>
    <property type="project" value="InterPro"/>
</dbReference>
<keyword evidence="10" id="KW-1185">Reference proteome</keyword>
<feature type="region of interest" description="Disordered" evidence="6">
    <location>
        <begin position="113"/>
        <end position="192"/>
    </location>
</feature>
<protein>
    <recommendedName>
        <fullName evidence="11">MRG domain-containing protein</fullName>
    </recommendedName>
</protein>
<dbReference type="Pfam" id="PF05712">
    <property type="entry name" value="MRG"/>
    <property type="match status" value="1"/>
</dbReference>
<evidence type="ECO:0008006" key="11">
    <source>
        <dbReference type="Google" id="ProtNLM"/>
    </source>
</evidence>
<dbReference type="GO" id="GO:0072487">
    <property type="term" value="C:MSL complex"/>
    <property type="evidence" value="ECO:0007669"/>
    <property type="project" value="TreeGrafter"/>
</dbReference>
<evidence type="ECO:0000256" key="1">
    <source>
        <dbReference type="ARBA" id="ARBA00004123"/>
    </source>
</evidence>
<reference evidence="9" key="1">
    <citation type="submission" date="2019-08" db="EMBL/GenBank/DDBJ databases">
        <title>The improved chromosome-level genome for the pearl oyster Pinctada fucata martensii using PacBio sequencing and Hi-C.</title>
        <authorList>
            <person name="Zheng Z."/>
        </authorList>
    </citation>
    <scope>NUCLEOTIDE SEQUENCE</scope>
    <source>
        <strain evidence="9">ZZ-2019</strain>
        <tissue evidence="9">Adductor muscle</tissue>
    </source>
</reference>
<dbReference type="Proteomes" id="UP001186944">
    <property type="component" value="Unassembled WGS sequence"/>
</dbReference>
<sequence length="589" mass="66362">MSTRGIKFNFSVGEYVLCFEPDPTKARVLYNAKILDSTVSRDPHGAKVAAYHVHFQGWNQSWDRIVPENFILKNTEENRDLMKKLADTTKKYRINKRRNKRIDRILRKAFKGRPPLYDYDSDDGDPYDDEDDDDDDEGGSTDEEIEFRDGIADGTYSGDEGTDTDQNGILTEEESESVNGSESSGGSRGEDKKKKINIELDIPQRLKDQLEKDYVAVNKDNMLVKLPPDDNVVMILEGFVKSFCVNLLCGSPIKSSKEGPHIPLERNIPLCKELVDGLRICFDYTLPLILLYEPETEQLEKLTQIFKSKAPQNKSNNAPSPVKPPAKGRSLSRQNSHSKSNGESSPKIPKLSPKIFRDKVDFDSPVKSEEISGRRMTRRSLHEQESSRKTQERPKSPIIDILSASDDNEEKKSEPTRRASRKRNCKVSETSGIDSCKSDAVVTLTKIEGNSEVISNSKPRKERPPPLLIPSNMVSEGSSNDSKASSVDGDPVSMTYQEDVVDRILAWQLLPADSSLITPNAPSMMYGAQHLLRLFIKLPDLISNMDMGTCKIKVLLSLLQHFLDYLMERHDELFQESHYVSIDEAVLGT</sequence>
<dbReference type="PROSITE" id="PS51640">
    <property type="entry name" value="MRG"/>
    <property type="match status" value="1"/>
</dbReference>
<accession>A0AA89BXK7</accession>
<evidence type="ECO:0000256" key="3">
    <source>
        <dbReference type="ARBA" id="ARBA00023015"/>
    </source>
</evidence>
<dbReference type="AlphaFoldDB" id="A0AA89BXK7"/>
<feature type="domain" description="MRG" evidence="7">
    <location>
        <begin position="188"/>
        <end position="581"/>
    </location>
</feature>
<keyword evidence="5" id="KW-0539">Nucleus</keyword>
<feature type="compositionally biased region" description="Acidic residues" evidence="6">
    <location>
        <begin position="119"/>
        <end position="146"/>
    </location>
</feature>
<evidence type="ECO:0000259" key="7">
    <source>
        <dbReference type="Pfam" id="PF05712"/>
    </source>
</evidence>
<dbReference type="Pfam" id="PF22732">
    <property type="entry name" value="MSL3_chromo-like"/>
    <property type="match status" value="1"/>
</dbReference>
<feature type="region of interest" description="Disordered" evidence="6">
    <location>
        <begin position="307"/>
        <end position="432"/>
    </location>
</feature>
<organism evidence="9 10">
    <name type="scientific">Pinctada imbricata</name>
    <name type="common">Atlantic pearl-oyster</name>
    <name type="synonym">Pinctada martensii</name>
    <dbReference type="NCBI Taxonomy" id="66713"/>
    <lineage>
        <taxon>Eukaryota</taxon>
        <taxon>Metazoa</taxon>
        <taxon>Spiralia</taxon>
        <taxon>Lophotrochozoa</taxon>
        <taxon>Mollusca</taxon>
        <taxon>Bivalvia</taxon>
        <taxon>Autobranchia</taxon>
        <taxon>Pteriomorphia</taxon>
        <taxon>Pterioida</taxon>
        <taxon>Pterioidea</taxon>
        <taxon>Pteriidae</taxon>
        <taxon>Pinctada</taxon>
    </lineage>
</organism>
<gene>
    <name evidence="9" type="ORF">FSP39_017759</name>
</gene>
<feature type="compositionally biased region" description="Polar residues" evidence="6">
    <location>
        <begin position="472"/>
        <end position="485"/>
    </location>
</feature>
<evidence type="ECO:0000313" key="10">
    <source>
        <dbReference type="Proteomes" id="UP001186944"/>
    </source>
</evidence>
<dbReference type="PANTHER" id="PTHR10880:SF15">
    <property type="entry name" value="MSL COMPLEX SUBUNIT 3"/>
    <property type="match status" value="1"/>
</dbReference>
<feature type="compositionally biased region" description="Basic and acidic residues" evidence="6">
    <location>
        <begin position="380"/>
        <end position="395"/>
    </location>
</feature>
<dbReference type="InterPro" id="IPR008676">
    <property type="entry name" value="MRG"/>
</dbReference>
<feature type="compositionally biased region" description="Basic and acidic residues" evidence="6">
    <location>
        <begin position="355"/>
        <end position="373"/>
    </location>
</feature>
<dbReference type="GO" id="GO:0006325">
    <property type="term" value="P:chromatin organization"/>
    <property type="evidence" value="ECO:0007669"/>
    <property type="project" value="UniProtKB-KW"/>
</dbReference>
<keyword evidence="3" id="KW-0805">Transcription regulation</keyword>
<feature type="region of interest" description="Disordered" evidence="6">
    <location>
        <begin position="472"/>
        <end position="491"/>
    </location>
</feature>
<dbReference type="EMBL" id="VSWD01000006">
    <property type="protein sequence ID" value="KAK3100294.1"/>
    <property type="molecule type" value="Genomic_DNA"/>
</dbReference>
<evidence type="ECO:0000256" key="6">
    <source>
        <dbReference type="SAM" id="MobiDB-lite"/>
    </source>
</evidence>
<evidence type="ECO:0000313" key="9">
    <source>
        <dbReference type="EMBL" id="KAK3100294.1"/>
    </source>
</evidence>
<dbReference type="InterPro" id="IPR038217">
    <property type="entry name" value="MRG_C_sf"/>
</dbReference>
<comment type="subcellular location">
    <subcellularLocation>
        <location evidence="1">Nucleus</location>
    </subcellularLocation>
</comment>
<dbReference type="Gene3D" id="1.10.274.30">
    <property type="entry name" value="MRG domain"/>
    <property type="match status" value="2"/>
</dbReference>
<dbReference type="InterPro" id="IPR016197">
    <property type="entry name" value="Chromo-like_dom_sf"/>
</dbReference>
<dbReference type="InterPro" id="IPR053820">
    <property type="entry name" value="MSL3_chromo-like"/>
</dbReference>
<comment type="caution">
    <text evidence="9">The sequence shown here is derived from an EMBL/GenBank/DDBJ whole genome shotgun (WGS) entry which is preliminary data.</text>
</comment>
<feature type="compositionally biased region" description="Polar residues" evidence="6">
    <location>
        <begin position="331"/>
        <end position="344"/>
    </location>
</feature>
<keyword evidence="2" id="KW-0156">Chromatin regulator</keyword>
<dbReference type="FunFam" id="2.30.30.140:FF:000042">
    <property type="entry name" value="male-specific lethal 3 homolog"/>
    <property type="match status" value="1"/>
</dbReference>